<protein>
    <submittedName>
        <fullName evidence="2">Uncharacterized protein</fullName>
    </submittedName>
</protein>
<organism evidence="2 3">
    <name type="scientific">Daldinia eschscholtzii</name>
    <dbReference type="NCBI Taxonomy" id="292717"/>
    <lineage>
        <taxon>Eukaryota</taxon>
        <taxon>Fungi</taxon>
        <taxon>Dikarya</taxon>
        <taxon>Ascomycota</taxon>
        <taxon>Pezizomycotina</taxon>
        <taxon>Sordariomycetes</taxon>
        <taxon>Xylariomycetidae</taxon>
        <taxon>Xylariales</taxon>
        <taxon>Hypoxylaceae</taxon>
        <taxon>Daldinia</taxon>
    </lineage>
</organism>
<comment type="caution">
    <text evidence="2">The sequence shown here is derived from an EMBL/GenBank/DDBJ whole genome shotgun (WGS) entry which is preliminary data.</text>
</comment>
<proteinExistence type="predicted"/>
<evidence type="ECO:0000256" key="1">
    <source>
        <dbReference type="SAM" id="MobiDB-lite"/>
    </source>
</evidence>
<dbReference type="EMBL" id="JBANMG010000008">
    <property type="protein sequence ID" value="KAK6950087.1"/>
    <property type="molecule type" value="Genomic_DNA"/>
</dbReference>
<name>A0AAX6MCH6_9PEZI</name>
<accession>A0AAX6MCH6</accession>
<dbReference type="Proteomes" id="UP001369815">
    <property type="component" value="Unassembled WGS sequence"/>
</dbReference>
<gene>
    <name evidence="2" type="ORF">Daesc_008412</name>
</gene>
<sequence>MGATPKSFDYKDKKQNASSPTFINKPSKTTAATTTTTSSPKIPPRQSSPNTSVNQDEKAHLAYQTPGPGFDHTVANIPGIGLVYDGGHRNPVHGFNPAVGPQPEVQHQTPGIVPPPVLPPGFPQTPVQSFPQFSPVSSNQAPVMAGFMPNQGQHFQPPVPDTTYGPIPHTYHPRFDNKPAPGQYVMIEGQLYVVAAGPPGNAQVQYVPMQQQPPPGAPIVIQQAPQAPQAPVFVQGQPGLPAVPVAAPPAAFPAMMGPPGIMGPGSAPDVMGIGKTSTEIQLEQYHTALNTGALEGQDIAPADPDPSRMYYCRELDGTYTLRNRFCIDNMGDCRWYVKPGGIFYAVRLAD</sequence>
<evidence type="ECO:0000313" key="3">
    <source>
        <dbReference type="Proteomes" id="UP001369815"/>
    </source>
</evidence>
<feature type="compositionally biased region" description="Polar residues" evidence="1">
    <location>
        <begin position="45"/>
        <end position="54"/>
    </location>
</feature>
<keyword evidence="3" id="KW-1185">Reference proteome</keyword>
<dbReference type="AlphaFoldDB" id="A0AAX6MCH6"/>
<feature type="compositionally biased region" description="Low complexity" evidence="1">
    <location>
        <begin position="25"/>
        <end position="40"/>
    </location>
</feature>
<reference evidence="2 3" key="1">
    <citation type="journal article" date="2024" name="Front Chem Biol">
        <title>Unveiling the potential of Daldinia eschscholtzii MFLUCC 19-0629 through bioactivity and bioinformatics studies for enhanced sustainable agriculture production.</title>
        <authorList>
            <person name="Brooks S."/>
            <person name="Weaver J.A."/>
            <person name="Klomchit A."/>
            <person name="Alharthi S.A."/>
            <person name="Onlamun T."/>
            <person name="Nurani R."/>
            <person name="Vong T.K."/>
            <person name="Alberti F."/>
            <person name="Greco C."/>
        </authorList>
    </citation>
    <scope>NUCLEOTIDE SEQUENCE [LARGE SCALE GENOMIC DNA]</scope>
    <source>
        <strain evidence="2">MFLUCC 19-0629</strain>
    </source>
</reference>
<feature type="region of interest" description="Disordered" evidence="1">
    <location>
        <begin position="1"/>
        <end position="55"/>
    </location>
</feature>
<evidence type="ECO:0000313" key="2">
    <source>
        <dbReference type="EMBL" id="KAK6950087.1"/>
    </source>
</evidence>